<evidence type="ECO:0000313" key="3">
    <source>
        <dbReference type="Proteomes" id="UP000037939"/>
    </source>
</evidence>
<evidence type="ECO:0000313" key="2">
    <source>
        <dbReference type="EMBL" id="KPC53422.1"/>
    </source>
</evidence>
<keyword evidence="3" id="KW-1185">Reference proteome</keyword>
<organism evidence="2 3">
    <name type="scientific">Amantichitinum ursilacus</name>
    <dbReference type="NCBI Taxonomy" id="857265"/>
    <lineage>
        <taxon>Bacteria</taxon>
        <taxon>Pseudomonadati</taxon>
        <taxon>Pseudomonadota</taxon>
        <taxon>Betaproteobacteria</taxon>
        <taxon>Neisseriales</taxon>
        <taxon>Chitinibacteraceae</taxon>
        <taxon>Amantichitinum</taxon>
    </lineage>
</organism>
<dbReference type="OrthoDB" id="7839302at2"/>
<feature type="domain" description="Regulator of ribonuclease activity B" evidence="1">
    <location>
        <begin position="11"/>
        <end position="109"/>
    </location>
</feature>
<dbReference type="Gene3D" id="3.30.70.970">
    <property type="entry name" value="RraB-like"/>
    <property type="match status" value="1"/>
</dbReference>
<dbReference type="InterPro" id="IPR009671">
    <property type="entry name" value="RraB_dom"/>
</dbReference>
<dbReference type="Pfam" id="PF06877">
    <property type="entry name" value="RraB"/>
    <property type="match status" value="1"/>
</dbReference>
<accession>A0A0N0XL64</accession>
<proteinExistence type="predicted"/>
<gene>
    <name evidence="2" type="ORF">WG78_10055</name>
</gene>
<dbReference type="RefSeq" id="WP_053937655.1">
    <property type="nucleotide sequence ID" value="NZ_LAQT01000007.1"/>
</dbReference>
<evidence type="ECO:0000259" key="1">
    <source>
        <dbReference type="Pfam" id="PF06877"/>
    </source>
</evidence>
<dbReference type="AlphaFoldDB" id="A0A0N0XL64"/>
<protein>
    <recommendedName>
        <fullName evidence="1">Regulator of ribonuclease activity B domain-containing protein</fullName>
    </recommendedName>
</protein>
<dbReference type="Proteomes" id="UP000037939">
    <property type="component" value="Unassembled WGS sequence"/>
</dbReference>
<dbReference type="InterPro" id="IPR036701">
    <property type="entry name" value="RraB-like_sf"/>
</dbReference>
<sequence>MARDDQQFPADENGDVLWQMAKDGDNLAVRREFDFSVIFPTEDAAIRFAVYMLRNDQKVSFSEYPQHKELPWQVQLHPVLLPTHAQITGYENLLAKYSARYGGRNDGWGSFQKD</sequence>
<name>A0A0N0XL64_9NEIS</name>
<dbReference type="SUPFAM" id="SSF89946">
    <property type="entry name" value="Hypothetical protein VC0424"/>
    <property type="match status" value="1"/>
</dbReference>
<comment type="caution">
    <text evidence="2">The sequence shown here is derived from an EMBL/GenBank/DDBJ whole genome shotgun (WGS) entry which is preliminary data.</text>
</comment>
<dbReference type="EMBL" id="LAQT01000007">
    <property type="protein sequence ID" value="KPC53422.1"/>
    <property type="molecule type" value="Genomic_DNA"/>
</dbReference>
<reference evidence="2 3" key="1">
    <citation type="submission" date="2015-07" db="EMBL/GenBank/DDBJ databases">
        <title>Draft genome sequence of the Amantichitinum ursilacus IGB-41, a new chitin-degrading bacterium.</title>
        <authorList>
            <person name="Kirstahler P."/>
            <person name="Guenther M."/>
            <person name="Grumaz C."/>
            <person name="Rupp S."/>
            <person name="Zibek S."/>
            <person name="Sohn K."/>
        </authorList>
    </citation>
    <scope>NUCLEOTIDE SEQUENCE [LARGE SCALE GENOMIC DNA]</scope>
    <source>
        <strain evidence="2 3">IGB-41</strain>
    </source>
</reference>